<name>A0A098G5C8_9GAMM</name>
<dbReference type="PROSITE" id="PS51257">
    <property type="entry name" value="PROKAR_LIPOPROTEIN"/>
    <property type="match status" value="1"/>
</dbReference>
<evidence type="ECO:0000313" key="2">
    <source>
        <dbReference type="EMBL" id="CEG57186.1"/>
    </source>
</evidence>
<dbReference type="Proteomes" id="UP000032430">
    <property type="component" value="Chromosome I"/>
</dbReference>
<dbReference type="RefSeq" id="WP_052673898.1">
    <property type="nucleotide sequence ID" value="NZ_LN614827.1"/>
</dbReference>
<dbReference type="OrthoDB" id="5638159at2"/>
<feature type="signal peptide" evidence="1">
    <location>
        <begin position="1"/>
        <end position="22"/>
    </location>
</feature>
<reference evidence="3" key="1">
    <citation type="submission" date="2014-09" db="EMBL/GenBank/DDBJ databases">
        <authorList>
            <person name="Gomez-Valero L."/>
        </authorList>
    </citation>
    <scope>NUCLEOTIDE SEQUENCE [LARGE SCALE GENOMIC DNA]</scope>
    <source>
        <strain evidence="3">ATCC700992</strain>
    </source>
</reference>
<dbReference type="EMBL" id="LN614827">
    <property type="protein sequence ID" value="CEG57186.1"/>
    <property type="molecule type" value="Genomic_DNA"/>
</dbReference>
<evidence type="ECO:0008006" key="4">
    <source>
        <dbReference type="Google" id="ProtNLM"/>
    </source>
</evidence>
<dbReference type="STRING" id="1212491.LFA_1787"/>
<proteinExistence type="predicted"/>
<keyword evidence="1" id="KW-0732">Signal</keyword>
<feature type="chain" id="PRO_5001935390" description="Outer membrane protein beta-barrel domain-containing protein" evidence="1">
    <location>
        <begin position="23"/>
        <end position="238"/>
    </location>
</feature>
<dbReference type="AlphaFoldDB" id="A0A098G5C8"/>
<evidence type="ECO:0000313" key="3">
    <source>
        <dbReference type="Proteomes" id="UP000032430"/>
    </source>
</evidence>
<protein>
    <recommendedName>
        <fullName evidence="4">Outer membrane protein beta-barrel domain-containing protein</fullName>
    </recommendedName>
</protein>
<sequence length="238" mass="25259">MMNKITLISLVSALSCGSLAYAGGMGGDLTNSGFIAVEGGYSTNSIKNYDFGFIGAGGVTEIASTKSNQNYAGRLAAGMLFMMDEQFGVTSELGWGYYGRTTLKPANTLIANVNSKYTITGFDALIGIAFIQPSYSLSFKAGALIQNIQSETEAVFSDVDTFSFQVKRIQTAALPEIKLGASYNIDNNWSITGAYVFVAGSSPRMDGVVNANTLNATFFSNTQNTTLNLGLLGIQYTC</sequence>
<dbReference type="KEGG" id="lfa:LFA_1787"/>
<keyword evidence="3" id="KW-1185">Reference proteome</keyword>
<gene>
    <name evidence="2" type="ORF">LFA_1787</name>
</gene>
<accession>A0A098G5C8</accession>
<organism evidence="2 3">
    <name type="scientific">Legionella fallonii LLAP-10</name>
    <dbReference type="NCBI Taxonomy" id="1212491"/>
    <lineage>
        <taxon>Bacteria</taxon>
        <taxon>Pseudomonadati</taxon>
        <taxon>Pseudomonadota</taxon>
        <taxon>Gammaproteobacteria</taxon>
        <taxon>Legionellales</taxon>
        <taxon>Legionellaceae</taxon>
        <taxon>Legionella</taxon>
    </lineage>
</organism>
<evidence type="ECO:0000256" key="1">
    <source>
        <dbReference type="SAM" id="SignalP"/>
    </source>
</evidence>
<dbReference type="HOGENOM" id="CLU_1141454_0_0_6"/>